<keyword evidence="3 10" id="KW-0808">Transferase</keyword>
<dbReference type="Pfam" id="PF02926">
    <property type="entry name" value="THUMP"/>
    <property type="match status" value="1"/>
</dbReference>
<evidence type="ECO:0000259" key="12">
    <source>
        <dbReference type="PROSITE" id="PS51516"/>
    </source>
</evidence>
<dbReference type="Pfam" id="PF02568">
    <property type="entry name" value="ThiI"/>
    <property type="match status" value="1"/>
</dbReference>
<evidence type="ECO:0000256" key="9">
    <source>
        <dbReference type="ARBA" id="ARBA00023163"/>
    </source>
</evidence>
<comment type="similarity">
    <text evidence="10">Belongs to the ThiI family.</text>
</comment>
<feature type="binding site" evidence="10">
    <location>
        <position position="296"/>
    </location>
    <ligand>
        <name>ATP</name>
        <dbReference type="ChEBI" id="CHEBI:30616"/>
    </ligand>
</feature>
<evidence type="ECO:0000256" key="8">
    <source>
        <dbReference type="ARBA" id="ARBA00023015"/>
    </source>
</evidence>
<evidence type="ECO:0000256" key="10">
    <source>
        <dbReference type="HAMAP-Rule" id="MF_00021"/>
    </source>
</evidence>
<proteinExistence type="inferred from homology"/>
<dbReference type="PROSITE" id="PS51516">
    <property type="entry name" value="SOX_C"/>
    <property type="match status" value="1"/>
</dbReference>
<keyword evidence="8" id="KW-0805">Transcription regulation</keyword>
<dbReference type="Pfam" id="PF22025">
    <property type="entry name" value="ThiI_fer"/>
    <property type="match status" value="1"/>
</dbReference>
<evidence type="ECO:0000256" key="5">
    <source>
        <dbReference type="ARBA" id="ARBA00022840"/>
    </source>
</evidence>
<dbReference type="PANTHER" id="PTHR43209">
    <property type="entry name" value="TRNA SULFURTRANSFERASE"/>
    <property type="match status" value="1"/>
</dbReference>
<dbReference type="AlphaFoldDB" id="A0A1I6LVJ9"/>
<feature type="binding site" evidence="10">
    <location>
        <position position="305"/>
    </location>
    <ligand>
        <name>ATP</name>
        <dbReference type="ChEBI" id="CHEBI:30616"/>
    </ligand>
</feature>
<dbReference type="SUPFAM" id="SSF143437">
    <property type="entry name" value="THUMP domain-like"/>
    <property type="match status" value="1"/>
</dbReference>
<dbReference type="GO" id="GO:0009229">
    <property type="term" value="P:thiamine diphosphate biosynthetic process"/>
    <property type="evidence" value="ECO:0007669"/>
    <property type="project" value="UniProtKB-UniRule"/>
</dbReference>
<keyword evidence="9" id="KW-0804">Transcription</keyword>
<keyword evidence="4 10" id="KW-0547">Nucleotide-binding</keyword>
<feature type="binding site" evidence="10">
    <location>
        <begin position="191"/>
        <end position="192"/>
    </location>
    <ligand>
        <name>ATP</name>
        <dbReference type="ChEBI" id="CHEBI:30616"/>
    </ligand>
</feature>
<evidence type="ECO:0000256" key="6">
    <source>
        <dbReference type="ARBA" id="ARBA00022884"/>
    </source>
</evidence>
<dbReference type="Gene3D" id="3.40.50.620">
    <property type="entry name" value="HUPs"/>
    <property type="match status" value="1"/>
</dbReference>
<dbReference type="SUPFAM" id="SSF52402">
    <property type="entry name" value="Adenine nucleotide alpha hydrolases-like"/>
    <property type="match status" value="1"/>
</dbReference>
<dbReference type="SMART" id="SM00981">
    <property type="entry name" value="THUMP"/>
    <property type="match status" value="1"/>
</dbReference>
<comment type="function">
    <text evidence="10">Catalyzes the ATP-dependent transfer of a sulfur to tRNA to produce 4-thiouridine in position 8 of tRNAs, which functions as a near-UV photosensor. Also catalyzes the transfer of sulfur to the sulfur carrier protein ThiS, forming ThiS-thiocarboxylate. This is a step in the synthesis of thiazole, in the thiamine biosynthesis pathway. The sulfur is donated as persulfide by IscS.</text>
</comment>
<dbReference type="InterPro" id="IPR004114">
    <property type="entry name" value="THUMP_dom"/>
</dbReference>
<dbReference type="InterPro" id="IPR003720">
    <property type="entry name" value="tRNA_STrfase"/>
</dbReference>
<dbReference type="PANTHER" id="PTHR43209:SF1">
    <property type="entry name" value="TRNA SULFURTRANSFERASE"/>
    <property type="match status" value="1"/>
</dbReference>
<keyword evidence="2 10" id="KW-0820">tRNA-binding</keyword>
<comment type="catalytic activity">
    <reaction evidence="10">
        <text>[ThiI sulfur-carrier protein]-S-sulfanyl-L-cysteine + a uridine in tRNA + 2 reduced [2Fe-2S]-[ferredoxin] + ATP + H(+) = [ThiI sulfur-carrier protein]-L-cysteine + a 4-thiouridine in tRNA + 2 oxidized [2Fe-2S]-[ferredoxin] + AMP + diphosphate</text>
        <dbReference type="Rhea" id="RHEA:24176"/>
        <dbReference type="Rhea" id="RHEA-COMP:10000"/>
        <dbReference type="Rhea" id="RHEA-COMP:10001"/>
        <dbReference type="Rhea" id="RHEA-COMP:13337"/>
        <dbReference type="Rhea" id="RHEA-COMP:13338"/>
        <dbReference type="Rhea" id="RHEA-COMP:13339"/>
        <dbReference type="Rhea" id="RHEA-COMP:13340"/>
        <dbReference type="ChEBI" id="CHEBI:15378"/>
        <dbReference type="ChEBI" id="CHEBI:29950"/>
        <dbReference type="ChEBI" id="CHEBI:30616"/>
        <dbReference type="ChEBI" id="CHEBI:33019"/>
        <dbReference type="ChEBI" id="CHEBI:33737"/>
        <dbReference type="ChEBI" id="CHEBI:33738"/>
        <dbReference type="ChEBI" id="CHEBI:61963"/>
        <dbReference type="ChEBI" id="CHEBI:65315"/>
        <dbReference type="ChEBI" id="CHEBI:136798"/>
        <dbReference type="ChEBI" id="CHEBI:456215"/>
        <dbReference type="EC" id="2.8.1.4"/>
    </reaction>
</comment>
<dbReference type="EMBL" id="FOZK01000003">
    <property type="protein sequence ID" value="SFS07465.1"/>
    <property type="molecule type" value="Genomic_DNA"/>
</dbReference>
<evidence type="ECO:0000256" key="1">
    <source>
        <dbReference type="ARBA" id="ARBA00022490"/>
    </source>
</evidence>
<dbReference type="InterPro" id="IPR021934">
    <property type="entry name" value="Sox_C"/>
</dbReference>
<comment type="pathway">
    <text evidence="10">Cofactor biosynthesis; thiamine diphosphate biosynthesis.</text>
</comment>
<comment type="subcellular location">
    <subcellularLocation>
        <location evidence="10">Cytoplasm</location>
    </subcellularLocation>
</comment>
<accession>A0A1I6LVJ9</accession>
<evidence type="ECO:0000259" key="11">
    <source>
        <dbReference type="PROSITE" id="PS51165"/>
    </source>
</evidence>
<keyword evidence="1 10" id="KW-0963">Cytoplasm</keyword>
<evidence type="ECO:0000256" key="4">
    <source>
        <dbReference type="ARBA" id="ARBA00022741"/>
    </source>
</evidence>
<keyword evidence="6 10" id="KW-0694">RNA-binding</keyword>
<name>A0A1I6LVJ9_9EURY</name>
<evidence type="ECO:0000256" key="2">
    <source>
        <dbReference type="ARBA" id="ARBA00022555"/>
    </source>
</evidence>
<evidence type="ECO:0000313" key="14">
    <source>
        <dbReference type="Proteomes" id="UP000199062"/>
    </source>
</evidence>
<evidence type="ECO:0000256" key="7">
    <source>
        <dbReference type="ARBA" id="ARBA00022977"/>
    </source>
</evidence>
<feature type="domain" description="THUMP" evidence="11">
    <location>
        <begin position="63"/>
        <end position="173"/>
    </location>
</feature>
<feature type="binding site" evidence="10">
    <location>
        <position position="274"/>
    </location>
    <ligand>
        <name>ATP</name>
        <dbReference type="ChEBI" id="CHEBI:30616"/>
    </ligand>
</feature>
<dbReference type="Proteomes" id="UP000199062">
    <property type="component" value="Unassembled WGS sequence"/>
</dbReference>
<dbReference type="STRING" id="767519.SAMN05216559_3225"/>
<dbReference type="EC" id="2.8.1.4" evidence="10"/>
<dbReference type="InterPro" id="IPR050102">
    <property type="entry name" value="tRNA_sulfurtransferase_ThiI"/>
</dbReference>
<dbReference type="GO" id="GO:0005524">
    <property type="term" value="F:ATP binding"/>
    <property type="evidence" value="ECO:0007669"/>
    <property type="project" value="UniProtKB-UniRule"/>
</dbReference>
<evidence type="ECO:0000256" key="3">
    <source>
        <dbReference type="ARBA" id="ARBA00022679"/>
    </source>
</evidence>
<comment type="caution">
    <text evidence="10">Lacks conserved residue(s) required for the propagation of feature annotation.</text>
</comment>
<dbReference type="InterPro" id="IPR020536">
    <property type="entry name" value="ThiI_AANH"/>
</dbReference>
<dbReference type="HAMAP" id="MF_00021">
    <property type="entry name" value="ThiI"/>
    <property type="match status" value="1"/>
</dbReference>
<organism evidence="13 14">
    <name type="scientific">Halomicrobium zhouii</name>
    <dbReference type="NCBI Taxonomy" id="767519"/>
    <lineage>
        <taxon>Archaea</taxon>
        <taxon>Methanobacteriati</taxon>
        <taxon>Methanobacteriota</taxon>
        <taxon>Stenosarchaea group</taxon>
        <taxon>Halobacteria</taxon>
        <taxon>Halobacteriales</taxon>
        <taxon>Haloarculaceae</taxon>
        <taxon>Halomicrobium</taxon>
    </lineage>
</organism>
<dbReference type="GO" id="GO:0140741">
    <property type="term" value="F:tRNA-uracil-4 sulfurtransferase activity"/>
    <property type="evidence" value="ECO:0007669"/>
    <property type="project" value="UniProtKB-EC"/>
</dbReference>
<dbReference type="GO" id="GO:0052837">
    <property type="term" value="P:thiazole biosynthetic process"/>
    <property type="evidence" value="ECO:0007669"/>
    <property type="project" value="TreeGrafter"/>
</dbReference>
<dbReference type="GO" id="GO:0004810">
    <property type="term" value="F:CCA tRNA nucleotidyltransferase activity"/>
    <property type="evidence" value="ECO:0007669"/>
    <property type="project" value="InterPro"/>
</dbReference>
<dbReference type="OrthoDB" id="372227at2157"/>
<keyword evidence="5 10" id="KW-0067">ATP-binding</keyword>
<dbReference type="Gene3D" id="3.30.2130.30">
    <property type="match status" value="1"/>
</dbReference>
<dbReference type="InterPro" id="IPR049962">
    <property type="entry name" value="THUMP_ThiI"/>
</dbReference>
<dbReference type="CDD" id="cd11716">
    <property type="entry name" value="THUMP_ThiI"/>
    <property type="match status" value="1"/>
</dbReference>
<dbReference type="InterPro" id="IPR014729">
    <property type="entry name" value="Rossmann-like_a/b/a_fold"/>
</dbReference>
<protein>
    <recommendedName>
        <fullName evidence="10">Probable tRNA sulfurtransferase</fullName>
        <ecNumber evidence="10">2.8.1.4</ecNumber>
    </recommendedName>
    <alternativeName>
        <fullName evidence="10">Sulfur carrier protein ThiS sulfurtransferase</fullName>
    </alternativeName>
    <alternativeName>
        <fullName evidence="10">Thiamine biosynthesis protein ThiI</fullName>
    </alternativeName>
    <alternativeName>
        <fullName evidence="10">tRNA 4-thiouridine synthase</fullName>
    </alternativeName>
</protein>
<keyword evidence="7 10" id="KW-0784">Thiamine biosynthesis</keyword>
<sequence>MHPPGSDVVVVRHGEIGVKSDQVRRKMETRLAGNVNSLLADRDVDGEVDRHRNRIFVHTDEPEAATAAATDAFGVVSASPAVTVEPTLEAIADALRDATEAHYDGGTFAVSARRAGEQDAHPFASTDIESEGGSAVWETIESMGSEAEVDLDDPDFELFVECREDEAYVFLEKRDGPGGMPLGTQRPVVAMVSGGIDSPVAAWQMMRRGCPIVPVYVDLGDYGGPDHQARAAATVADLARYAPSYDLDLRIVPGGDVVAELAEQTTDTRMLHLRRFVVAVGEAVARETGAVGVVTGEAIGQKSSQTSANLAVTDAAVELPVHRPCLTMDKTEVIEQARDIGTYEESTIDAGCNRVAPSFPETNADLETVRAVEPDDLFSRARVVAGEAEIVPIDTE</sequence>
<dbReference type="RefSeq" id="WP_089817563.1">
    <property type="nucleotide sequence ID" value="NZ_FOZK01000003.1"/>
</dbReference>
<feature type="domain" description="Sox C-terminal" evidence="12">
    <location>
        <begin position="1"/>
        <end position="109"/>
    </location>
</feature>
<dbReference type="GO" id="GO:0009228">
    <property type="term" value="P:thiamine biosynthetic process"/>
    <property type="evidence" value="ECO:0007669"/>
    <property type="project" value="UniProtKB-KW"/>
</dbReference>
<dbReference type="UniPathway" id="UPA00060"/>
<dbReference type="PROSITE" id="PS51165">
    <property type="entry name" value="THUMP"/>
    <property type="match status" value="1"/>
</dbReference>
<dbReference type="InterPro" id="IPR054173">
    <property type="entry name" value="ThiI_fer"/>
</dbReference>
<dbReference type="GO" id="GO:0002937">
    <property type="term" value="P:tRNA 4-thiouridine biosynthesis"/>
    <property type="evidence" value="ECO:0007669"/>
    <property type="project" value="TreeGrafter"/>
</dbReference>
<dbReference type="GO" id="GO:0000049">
    <property type="term" value="F:tRNA binding"/>
    <property type="evidence" value="ECO:0007669"/>
    <property type="project" value="UniProtKB-UniRule"/>
</dbReference>
<comment type="catalytic activity">
    <reaction evidence="10">
        <text>[ThiS sulfur-carrier protein]-C-terminal Gly-Gly-AMP + S-sulfanyl-L-cysteinyl-[cysteine desulfurase] + AH2 = [ThiS sulfur-carrier protein]-C-terminal-Gly-aminoethanethioate + L-cysteinyl-[cysteine desulfurase] + A + AMP + 2 H(+)</text>
        <dbReference type="Rhea" id="RHEA:43340"/>
        <dbReference type="Rhea" id="RHEA-COMP:12157"/>
        <dbReference type="Rhea" id="RHEA-COMP:12158"/>
        <dbReference type="Rhea" id="RHEA-COMP:12910"/>
        <dbReference type="Rhea" id="RHEA-COMP:19908"/>
        <dbReference type="ChEBI" id="CHEBI:13193"/>
        <dbReference type="ChEBI" id="CHEBI:15378"/>
        <dbReference type="ChEBI" id="CHEBI:17499"/>
        <dbReference type="ChEBI" id="CHEBI:29950"/>
        <dbReference type="ChEBI" id="CHEBI:61963"/>
        <dbReference type="ChEBI" id="CHEBI:90618"/>
        <dbReference type="ChEBI" id="CHEBI:232372"/>
        <dbReference type="ChEBI" id="CHEBI:456215"/>
    </reaction>
</comment>
<keyword evidence="14" id="KW-1185">Reference proteome</keyword>
<reference evidence="13 14" key="1">
    <citation type="submission" date="2016-10" db="EMBL/GenBank/DDBJ databases">
        <authorList>
            <person name="de Groot N.N."/>
        </authorList>
    </citation>
    <scope>NUCLEOTIDE SEQUENCE [LARGE SCALE GENOMIC DNA]</scope>
    <source>
        <strain evidence="13 14">CGMCC 1.10457</strain>
    </source>
</reference>
<dbReference type="GO" id="GO:0005829">
    <property type="term" value="C:cytosol"/>
    <property type="evidence" value="ECO:0007669"/>
    <property type="project" value="TreeGrafter"/>
</dbReference>
<evidence type="ECO:0000313" key="13">
    <source>
        <dbReference type="EMBL" id="SFS07465.1"/>
    </source>
</evidence>
<gene>
    <name evidence="10" type="primary">thiI</name>
    <name evidence="13" type="ORF">SAMN05216559_3225</name>
</gene>